<comment type="caution">
    <text evidence="1">The sequence shown here is derived from an EMBL/GenBank/DDBJ whole genome shotgun (WGS) entry which is preliminary data.</text>
</comment>
<gene>
    <name evidence="1" type="ORF">MILVUS5_LOCUS4264</name>
</gene>
<protein>
    <submittedName>
        <fullName evidence="1">Uncharacterized protein</fullName>
    </submittedName>
</protein>
<dbReference type="EMBL" id="CASHSV030000001">
    <property type="protein sequence ID" value="CAJ2633110.1"/>
    <property type="molecule type" value="Genomic_DNA"/>
</dbReference>
<accession>A0ACB0IMC9</accession>
<organism evidence="1 2">
    <name type="scientific">Trifolium pratense</name>
    <name type="common">Red clover</name>
    <dbReference type="NCBI Taxonomy" id="57577"/>
    <lineage>
        <taxon>Eukaryota</taxon>
        <taxon>Viridiplantae</taxon>
        <taxon>Streptophyta</taxon>
        <taxon>Embryophyta</taxon>
        <taxon>Tracheophyta</taxon>
        <taxon>Spermatophyta</taxon>
        <taxon>Magnoliopsida</taxon>
        <taxon>eudicotyledons</taxon>
        <taxon>Gunneridae</taxon>
        <taxon>Pentapetalae</taxon>
        <taxon>rosids</taxon>
        <taxon>fabids</taxon>
        <taxon>Fabales</taxon>
        <taxon>Fabaceae</taxon>
        <taxon>Papilionoideae</taxon>
        <taxon>50 kb inversion clade</taxon>
        <taxon>NPAAA clade</taxon>
        <taxon>Hologalegina</taxon>
        <taxon>IRL clade</taxon>
        <taxon>Trifolieae</taxon>
        <taxon>Trifolium</taxon>
    </lineage>
</organism>
<evidence type="ECO:0000313" key="2">
    <source>
        <dbReference type="Proteomes" id="UP001177021"/>
    </source>
</evidence>
<keyword evidence="2" id="KW-1185">Reference proteome</keyword>
<proteinExistence type="predicted"/>
<reference evidence="1" key="1">
    <citation type="submission" date="2023-10" db="EMBL/GenBank/DDBJ databases">
        <authorList>
            <person name="Rodriguez Cubillos JULIANA M."/>
            <person name="De Vega J."/>
        </authorList>
    </citation>
    <scope>NUCLEOTIDE SEQUENCE</scope>
</reference>
<sequence>MNQIVSPEGSDSIRGSDNAVQEADEHLICSSASNLEGIELKVGLPGTRRGQHVVSQVGQSGVRDLCSVASEANIVMPSQGREGDYREVVEAVRLMGLQQELGVRFHGSDEEDLQRAIDVEIRDRKEKEDWEQQRWMGFILKERFKGLKVTIKQWNQQVLGDSEEIKRKLILEIMTLDQKSEVTGLSQQEVAVRKNKFDDLLCILKSIDAAIFQRSRSKWLKAGDANTAYFHSRVKMRRRRNGMVALLTLTG</sequence>
<evidence type="ECO:0000313" key="1">
    <source>
        <dbReference type="EMBL" id="CAJ2633110.1"/>
    </source>
</evidence>
<name>A0ACB0IMC9_TRIPR</name>
<dbReference type="Proteomes" id="UP001177021">
    <property type="component" value="Unassembled WGS sequence"/>
</dbReference>